<dbReference type="Ensembl" id="ENSNNAT00000023480.1">
    <property type="protein sequence ID" value="ENSNNAP00000022406.1"/>
    <property type="gene ID" value="ENSNNAG00000014779.1"/>
</dbReference>
<evidence type="ECO:0000313" key="3">
    <source>
        <dbReference type="Ensembl" id="ENSNNAP00000022406.1"/>
    </source>
</evidence>
<evidence type="ECO:0000313" key="4">
    <source>
        <dbReference type="Proteomes" id="UP000694559"/>
    </source>
</evidence>
<keyword evidence="4" id="KW-1185">Reference proteome</keyword>
<dbReference type="OrthoDB" id="9043488at2759"/>
<dbReference type="PANTHER" id="PTHR43157:SF30">
    <property type="entry name" value="RETINOL DEHYDROGENASE 11-LIKE"/>
    <property type="match status" value="1"/>
</dbReference>
<organism evidence="3 4">
    <name type="scientific">Naja naja</name>
    <name type="common">Indian cobra</name>
    <dbReference type="NCBI Taxonomy" id="35670"/>
    <lineage>
        <taxon>Eukaryota</taxon>
        <taxon>Metazoa</taxon>
        <taxon>Chordata</taxon>
        <taxon>Craniata</taxon>
        <taxon>Vertebrata</taxon>
        <taxon>Euteleostomi</taxon>
        <taxon>Lepidosauria</taxon>
        <taxon>Squamata</taxon>
        <taxon>Bifurcata</taxon>
        <taxon>Unidentata</taxon>
        <taxon>Episquamata</taxon>
        <taxon>Toxicofera</taxon>
        <taxon>Serpentes</taxon>
        <taxon>Colubroidea</taxon>
        <taxon>Elapidae</taxon>
        <taxon>Elapinae</taxon>
        <taxon>Naja</taxon>
    </lineage>
</organism>
<dbReference type="GeneTree" id="ENSGT00940000163763"/>
<dbReference type="Pfam" id="PF00106">
    <property type="entry name" value="adh_short"/>
    <property type="match status" value="1"/>
</dbReference>
<dbReference type="GO" id="GO:0016491">
    <property type="term" value="F:oxidoreductase activity"/>
    <property type="evidence" value="ECO:0007669"/>
    <property type="project" value="UniProtKB-KW"/>
</dbReference>
<name>A0A8C6XZY1_NAJNA</name>
<dbReference type="Proteomes" id="UP000694559">
    <property type="component" value="Unplaced"/>
</dbReference>
<sequence>MGGILLSPLDPPHSGLRLGHPVATCWRGVLQPPGTCDPLSPPLPPQEAFSHHRNAPTMSPGIGKAVALDLARRNARTILACRCREKGRAVVEEIRRATGNPQVQLSLLDVSSMASVRAFARRFLEEGSQLHILVNNAGVTGNGMIDDSWLWMCPIGEYGL</sequence>
<keyword evidence="2" id="KW-0560">Oxidoreductase</keyword>
<dbReference type="AlphaFoldDB" id="A0A8C6XZY1"/>
<dbReference type="Gene3D" id="3.40.50.720">
    <property type="entry name" value="NAD(P)-binding Rossmann-like Domain"/>
    <property type="match status" value="1"/>
</dbReference>
<dbReference type="PANTHER" id="PTHR43157">
    <property type="entry name" value="PHOSPHATIDYLINOSITOL-GLYCAN BIOSYNTHESIS CLASS F PROTEIN-RELATED"/>
    <property type="match status" value="1"/>
</dbReference>
<evidence type="ECO:0000256" key="1">
    <source>
        <dbReference type="ARBA" id="ARBA00006484"/>
    </source>
</evidence>
<dbReference type="InterPro" id="IPR036291">
    <property type="entry name" value="NAD(P)-bd_dom_sf"/>
</dbReference>
<accession>A0A8C6XZY1</accession>
<reference evidence="3" key="2">
    <citation type="submission" date="2025-09" db="UniProtKB">
        <authorList>
            <consortium name="Ensembl"/>
        </authorList>
    </citation>
    <scope>IDENTIFICATION</scope>
</reference>
<comment type="similarity">
    <text evidence="1">Belongs to the short-chain dehydrogenases/reductases (SDR) family.</text>
</comment>
<protein>
    <submittedName>
        <fullName evidence="3">Uncharacterized protein</fullName>
    </submittedName>
</protein>
<evidence type="ECO:0000256" key="2">
    <source>
        <dbReference type="ARBA" id="ARBA00023002"/>
    </source>
</evidence>
<dbReference type="InterPro" id="IPR002347">
    <property type="entry name" value="SDR_fam"/>
</dbReference>
<dbReference type="SUPFAM" id="SSF51735">
    <property type="entry name" value="NAD(P)-binding Rossmann-fold domains"/>
    <property type="match status" value="1"/>
</dbReference>
<proteinExistence type="inferred from homology"/>
<reference evidence="3" key="1">
    <citation type="submission" date="2025-08" db="UniProtKB">
        <authorList>
            <consortium name="Ensembl"/>
        </authorList>
    </citation>
    <scope>IDENTIFICATION</scope>
</reference>